<dbReference type="SUPFAM" id="SSF141523">
    <property type="entry name" value="L,D-transpeptidase catalytic domain-like"/>
    <property type="match status" value="1"/>
</dbReference>
<evidence type="ECO:0000256" key="3">
    <source>
        <dbReference type="ARBA" id="ARBA00022679"/>
    </source>
</evidence>
<sequence length="590" mass="63127">MERSLPGHFANSVWGPSVQTIVKINAGAISGSLRLSTVAIFLAAGLLVAATPERAEAQFYPWGWGNTAPWQQKPRRQRRAAPRYVEPTDEKPATALPKPTGPLVLVVSIGKQTVTVYDDGKVIAKSPISSGTASNPTPTGIFSILEKNRYHYSNLYGGAPMPFMQRVTNSGVAMHAGDLPGYPASHGCIRLPYSFARSLFGITDVGARVIITDEDPTPAEFNSPHLVAPLPPDNVVQNAAAPGASNMIGVSPATAGDGTRTRGMAAARRAAERDRLVSAITEAENAKTAAQNQAIAAAKAVQDGKDLIRKERGEEGRLAEAARKAAKAADQAADKFKDLTAKLAKVDVATLDAATLDKQKAEEETEETKMLDDADAAVAAKRVAETQSAKAKQAVADAGALEKARKVAAEDVRHAEEVLEGAKATLVAADALDARKDYPVSVFISRKTGRLIAKLGFVQVLDVPVTIAAADKPLGTHVLTATHFTDGEKALRWNSVTFKPSETAQYIRRKKRRHDDEAPVVAASHDADAAAALERIQMPKETAEQLAELMKPGSSFIISDYGLSRETSARTEFVVEPWRSRPDSAETRYY</sequence>
<evidence type="ECO:0000256" key="6">
    <source>
        <dbReference type="ARBA" id="ARBA00023316"/>
    </source>
</evidence>
<feature type="region of interest" description="Disordered" evidence="8">
    <location>
        <begin position="70"/>
        <end position="96"/>
    </location>
</feature>
<dbReference type="EMBL" id="WMBQ01000001">
    <property type="protein sequence ID" value="MTD93980.1"/>
    <property type="molecule type" value="Genomic_DNA"/>
</dbReference>
<dbReference type="PANTHER" id="PTHR30582:SF2">
    <property type="entry name" value="L,D-TRANSPEPTIDASE YCIB-RELATED"/>
    <property type="match status" value="1"/>
</dbReference>
<dbReference type="GO" id="GO:0005576">
    <property type="term" value="C:extracellular region"/>
    <property type="evidence" value="ECO:0007669"/>
    <property type="project" value="TreeGrafter"/>
</dbReference>
<dbReference type="Proteomes" id="UP000440694">
    <property type="component" value="Unassembled WGS sequence"/>
</dbReference>
<feature type="active site" description="Proton donor/acceptor" evidence="7">
    <location>
        <position position="175"/>
    </location>
</feature>
<gene>
    <name evidence="10" type="ORF">GIW81_06475</name>
</gene>
<dbReference type="GO" id="GO:0071555">
    <property type="term" value="P:cell wall organization"/>
    <property type="evidence" value="ECO:0007669"/>
    <property type="project" value="UniProtKB-UniRule"/>
</dbReference>
<dbReference type="GO" id="GO:0016740">
    <property type="term" value="F:transferase activity"/>
    <property type="evidence" value="ECO:0007669"/>
    <property type="project" value="UniProtKB-KW"/>
</dbReference>
<dbReference type="UniPathway" id="UPA00219"/>
<comment type="pathway">
    <text evidence="1 7">Cell wall biogenesis; peptidoglycan biosynthesis.</text>
</comment>
<evidence type="ECO:0000313" key="10">
    <source>
        <dbReference type="EMBL" id="MTD93980.1"/>
    </source>
</evidence>
<dbReference type="PIRSF" id="PIRSF029342">
    <property type="entry name" value="UCP029342_ErfK/YbiS/YcfS/YnhG"/>
    <property type="match status" value="1"/>
</dbReference>
<evidence type="ECO:0000256" key="1">
    <source>
        <dbReference type="ARBA" id="ARBA00004752"/>
    </source>
</evidence>
<evidence type="ECO:0000256" key="5">
    <source>
        <dbReference type="ARBA" id="ARBA00022984"/>
    </source>
</evidence>
<keyword evidence="4 7" id="KW-0133">Cell shape</keyword>
<evidence type="ECO:0000313" key="11">
    <source>
        <dbReference type="Proteomes" id="UP000440694"/>
    </source>
</evidence>
<name>A0A6I3KJ77_9HYPH</name>
<dbReference type="InterPro" id="IPR038063">
    <property type="entry name" value="Transpep_catalytic_dom"/>
</dbReference>
<dbReference type="PANTHER" id="PTHR30582">
    <property type="entry name" value="L,D-TRANSPEPTIDASE"/>
    <property type="match status" value="1"/>
</dbReference>
<dbReference type="GO" id="GO:0071972">
    <property type="term" value="F:peptidoglycan L,D-transpeptidase activity"/>
    <property type="evidence" value="ECO:0007669"/>
    <property type="project" value="TreeGrafter"/>
</dbReference>
<dbReference type="Pfam" id="PF03734">
    <property type="entry name" value="YkuD"/>
    <property type="match status" value="1"/>
</dbReference>
<proteinExistence type="inferred from homology"/>
<keyword evidence="11" id="KW-1185">Reference proteome</keyword>
<dbReference type="GO" id="GO:0018104">
    <property type="term" value="P:peptidoglycan-protein cross-linking"/>
    <property type="evidence" value="ECO:0007669"/>
    <property type="project" value="TreeGrafter"/>
</dbReference>
<dbReference type="PROSITE" id="PS52029">
    <property type="entry name" value="LD_TPASE"/>
    <property type="match status" value="1"/>
</dbReference>
<dbReference type="GO" id="GO:0008360">
    <property type="term" value="P:regulation of cell shape"/>
    <property type="evidence" value="ECO:0007669"/>
    <property type="project" value="UniProtKB-UniRule"/>
</dbReference>
<evidence type="ECO:0000256" key="2">
    <source>
        <dbReference type="ARBA" id="ARBA00005992"/>
    </source>
</evidence>
<keyword evidence="6 7" id="KW-0961">Cell wall biogenesis/degradation</keyword>
<dbReference type="InterPro" id="IPR005490">
    <property type="entry name" value="LD_TPept_cat_dom"/>
</dbReference>
<organism evidence="10 11">
    <name type="scientific">Hyphomicrobium album</name>
    <dbReference type="NCBI Taxonomy" id="2665159"/>
    <lineage>
        <taxon>Bacteria</taxon>
        <taxon>Pseudomonadati</taxon>
        <taxon>Pseudomonadota</taxon>
        <taxon>Alphaproteobacteria</taxon>
        <taxon>Hyphomicrobiales</taxon>
        <taxon>Hyphomicrobiaceae</taxon>
        <taxon>Hyphomicrobium</taxon>
    </lineage>
</organism>
<dbReference type="InterPro" id="IPR050979">
    <property type="entry name" value="LD-transpeptidase"/>
</dbReference>
<comment type="similarity">
    <text evidence="2">Belongs to the YkuD family.</text>
</comment>
<dbReference type="InterPro" id="IPR016915">
    <property type="entry name" value="UCP029342"/>
</dbReference>
<dbReference type="CDD" id="cd16913">
    <property type="entry name" value="YkuD_like"/>
    <property type="match status" value="1"/>
</dbReference>
<feature type="active site" description="Nucleophile" evidence="7">
    <location>
        <position position="188"/>
    </location>
</feature>
<evidence type="ECO:0000256" key="8">
    <source>
        <dbReference type="SAM" id="MobiDB-lite"/>
    </source>
</evidence>
<reference evidence="10 11" key="1">
    <citation type="submission" date="2019-11" db="EMBL/GenBank/DDBJ databases">
        <title>Identification of a novel strain.</title>
        <authorList>
            <person name="Xu Q."/>
            <person name="Wang G."/>
        </authorList>
    </citation>
    <scope>NUCLEOTIDE SEQUENCE [LARGE SCALE GENOMIC DNA]</scope>
    <source>
        <strain evidence="11">xq</strain>
    </source>
</reference>
<evidence type="ECO:0000256" key="4">
    <source>
        <dbReference type="ARBA" id="ARBA00022960"/>
    </source>
</evidence>
<evidence type="ECO:0000256" key="7">
    <source>
        <dbReference type="PROSITE-ProRule" id="PRU01373"/>
    </source>
</evidence>
<accession>A0A6I3KJ77</accession>
<dbReference type="AlphaFoldDB" id="A0A6I3KJ77"/>
<dbReference type="Gene3D" id="2.40.440.10">
    <property type="entry name" value="L,D-transpeptidase catalytic domain-like"/>
    <property type="match status" value="1"/>
</dbReference>
<keyword evidence="5 7" id="KW-0573">Peptidoglycan synthesis</keyword>
<feature type="domain" description="L,D-TPase catalytic" evidence="9">
    <location>
        <begin position="103"/>
        <end position="212"/>
    </location>
</feature>
<keyword evidence="3" id="KW-0808">Transferase</keyword>
<dbReference type="NCBIfam" id="NF004785">
    <property type="entry name" value="PRK06132.1-2"/>
    <property type="match status" value="1"/>
</dbReference>
<evidence type="ECO:0000259" key="9">
    <source>
        <dbReference type="PROSITE" id="PS52029"/>
    </source>
</evidence>
<comment type="caution">
    <text evidence="10">The sequence shown here is derived from an EMBL/GenBank/DDBJ whole genome shotgun (WGS) entry which is preliminary data.</text>
</comment>
<protein>
    <submittedName>
        <fullName evidence="10">L,D-transpeptidase family protein</fullName>
    </submittedName>
</protein>